<dbReference type="Gene3D" id="2.80.10.50">
    <property type="match status" value="1"/>
</dbReference>
<gene>
    <name evidence="1" type="ORF">FKW44_001085</name>
</gene>
<dbReference type="GO" id="GO:0005783">
    <property type="term" value="C:endoplasmic reticulum"/>
    <property type="evidence" value="ECO:0007669"/>
    <property type="project" value="TreeGrafter"/>
</dbReference>
<dbReference type="AlphaFoldDB" id="A0A7T8QVA6"/>
<accession>A0A7T8QVA6</accession>
<dbReference type="GO" id="GO:0004169">
    <property type="term" value="F:dolichyl-phosphate-mannose-protein mannosyltransferase activity"/>
    <property type="evidence" value="ECO:0007669"/>
    <property type="project" value="TreeGrafter"/>
</dbReference>
<dbReference type="PANTHER" id="PTHR10050:SF51">
    <property type="entry name" value="PROTEIN O-MANNOSYL-TRANSFERASE 1"/>
    <property type="match status" value="1"/>
</dbReference>
<dbReference type="InterPro" id="IPR027005">
    <property type="entry name" value="PMT-like"/>
</dbReference>
<keyword evidence="2" id="KW-1185">Reference proteome</keyword>
<sequence length="73" mass="8118">MMTSAFQASLDGGLSSIIRGQPSIVAHGSQITLRHTHGKTCWLHSHEHVYPVRYQTIEDPRISSKSPAMDTKM</sequence>
<dbReference type="OrthoDB" id="292747at2759"/>
<name>A0A7T8QVA6_CALRO</name>
<dbReference type="EMBL" id="CP045890">
    <property type="protein sequence ID" value="QQP56419.1"/>
    <property type="molecule type" value="Genomic_DNA"/>
</dbReference>
<keyword evidence="1" id="KW-0808">Transferase</keyword>
<reference evidence="2" key="1">
    <citation type="submission" date="2021-01" db="EMBL/GenBank/DDBJ databases">
        <title>Caligus Genome Assembly.</title>
        <authorList>
            <person name="Gallardo-Escarate C."/>
        </authorList>
    </citation>
    <scope>NUCLEOTIDE SEQUENCE [LARGE SCALE GENOMIC DNA]</scope>
</reference>
<dbReference type="PANTHER" id="PTHR10050">
    <property type="entry name" value="DOLICHYL-PHOSPHATE-MANNOSE--PROTEIN MANNOSYLTRANSFERASE"/>
    <property type="match status" value="1"/>
</dbReference>
<dbReference type="Proteomes" id="UP000595437">
    <property type="component" value="Chromosome 1"/>
</dbReference>
<proteinExistence type="predicted"/>
<evidence type="ECO:0000313" key="2">
    <source>
        <dbReference type="Proteomes" id="UP000595437"/>
    </source>
</evidence>
<dbReference type="InterPro" id="IPR036300">
    <property type="entry name" value="MIR_dom_sf"/>
</dbReference>
<protein>
    <submittedName>
        <fullName evidence="1">Protein Omannosyltransferase 1like</fullName>
    </submittedName>
</protein>
<dbReference type="SUPFAM" id="SSF82109">
    <property type="entry name" value="MIR domain"/>
    <property type="match status" value="1"/>
</dbReference>
<evidence type="ECO:0000313" key="1">
    <source>
        <dbReference type="EMBL" id="QQP56419.1"/>
    </source>
</evidence>
<keyword evidence="1" id="KW-0328">Glycosyltransferase</keyword>
<organism evidence="1 2">
    <name type="scientific">Caligus rogercresseyi</name>
    <name type="common">Sea louse</name>
    <dbReference type="NCBI Taxonomy" id="217165"/>
    <lineage>
        <taxon>Eukaryota</taxon>
        <taxon>Metazoa</taxon>
        <taxon>Ecdysozoa</taxon>
        <taxon>Arthropoda</taxon>
        <taxon>Crustacea</taxon>
        <taxon>Multicrustacea</taxon>
        <taxon>Hexanauplia</taxon>
        <taxon>Copepoda</taxon>
        <taxon>Siphonostomatoida</taxon>
        <taxon>Caligidae</taxon>
        <taxon>Caligus</taxon>
    </lineage>
</organism>